<evidence type="ECO:0000313" key="2">
    <source>
        <dbReference type="Proteomes" id="UP001056120"/>
    </source>
</evidence>
<organism evidence="1 2">
    <name type="scientific">Smallanthus sonchifolius</name>
    <dbReference type="NCBI Taxonomy" id="185202"/>
    <lineage>
        <taxon>Eukaryota</taxon>
        <taxon>Viridiplantae</taxon>
        <taxon>Streptophyta</taxon>
        <taxon>Embryophyta</taxon>
        <taxon>Tracheophyta</taxon>
        <taxon>Spermatophyta</taxon>
        <taxon>Magnoliopsida</taxon>
        <taxon>eudicotyledons</taxon>
        <taxon>Gunneridae</taxon>
        <taxon>Pentapetalae</taxon>
        <taxon>asterids</taxon>
        <taxon>campanulids</taxon>
        <taxon>Asterales</taxon>
        <taxon>Asteraceae</taxon>
        <taxon>Asteroideae</taxon>
        <taxon>Heliantheae alliance</taxon>
        <taxon>Millerieae</taxon>
        <taxon>Smallanthus</taxon>
    </lineage>
</organism>
<gene>
    <name evidence="1" type="ORF">L1987_46801</name>
</gene>
<reference evidence="1 2" key="2">
    <citation type="journal article" date="2022" name="Mol. Ecol. Resour.">
        <title>The genomes of chicory, endive, great burdock and yacon provide insights into Asteraceae paleo-polyploidization history and plant inulin production.</title>
        <authorList>
            <person name="Fan W."/>
            <person name="Wang S."/>
            <person name="Wang H."/>
            <person name="Wang A."/>
            <person name="Jiang F."/>
            <person name="Liu H."/>
            <person name="Zhao H."/>
            <person name="Xu D."/>
            <person name="Zhang Y."/>
        </authorList>
    </citation>
    <scope>NUCLEOTIDE SEQUENCE [LARGE SCALE GENOMIC DNA]</scope>
    <source>
        <strain evidence="2">cv. Yunnan</strain>
        <tissue evidence="1">Leaves</tissue>
    </source>
</reference>
<comment type="caution">
    <text evidence="1">The sequence shown here is derived from an EMBL/GenBank/DDBJ whole genome shotgun (WGS) entry which is preliminary data.</text>
</comment>
<dbReference type="Proteomes" id="UP001056120">
    <property type="component" value="Linkage Group LG15"/>
</dbReference>
<protein>
    <submittedName>
        <fullName evidence="1">Uncharacterized protein</fullName>
    </submittedName>
</protein>
<dbReference type="EMBL" id="CM042032">
    <property type="protein sequence ID" value="KAI3777008.1"/>
    <property type="molecule type" value="Genomic_DNA"/>
</dbReference>
<name>A0ACB9G0M8_9ASTR</name>
<evidence type="ECO:0000313" key="1">
    <source>
        <dbReference type="EMBL" id="KAI3777008.1"/>
    </source>
</evidence>
<accession>A0ACB9G0M8</accession>
<reference evidence="2" key="1">
    <citation type="journal article" date="2022" name="Mol. Ecol. Resour.">
        <title>The genomes of chicory, endive, great burdock and yacon provide insights into Asteraceae palaeo-polyploidization history and plant inulin production.</title>
        <authorList>
            <person name="Fan W."/>
            <person name="Wang S."/>
            <person name="Wang H."/>
            <person name="Wang A."/>
            <person name="Jiang F."/>
            <person name="Liu H."/>
            <person name="Zhao H."/>
            <person name="Xu D."/>
            <person name="Zhang Y."/>
        </authorList>
    </citation>
    <scope>NUCLEOTIDE SEQUENCE [LARGE SCALE GENOMIC DNA]</scope>
    <source>
        <strain evidence="2">cv. Yunnan</strain>
    </source>
</reference>
<sequence length="297" mass="33611">MLTHDVVIHIKQDVIKARIHKFEQLKMLSECETTELENGSRQDRRQDGRSARKRVQTRNIREISHDELLESVQIKKRVCVKWIPDIHARFVKACEELGEESVNSFMIYPLTSIKFQLQGLSRLQVASHLQKYQKDLRKSHQGGGTTSSSSNKKLSSNLSERVDLRTVGNVSGVATHVENHDQIVTNIDGTLPSNGGQSDVNNQSIMDLSLMNGSGLEILEEVHSIPTDSNQNSLHGIDISDDFFDCVNGINGETPYLGSMELNEWEPNYIDITEQLMLPDYYYQTSINTSNHKEAKD</sequence>
<proteinExistence type="predicted"/>
<keyword evidence="2" id="KW-1185">Reference proteome</keyword>